<protein>
    <recommendedName>
        <fullName evidence="3">Lipoprotein</fullName>
    </recommendedName>
</protein>
<dbReference type="RefSeq" id="WP_197873356.1">
    <property type="nucleotide sequence ID" value="NZ_JADTXM010000020.1"/>
</dbReference>
<evidence type="ECO:0008006" key="3">
    <source>
        <dbReference type="Google" id="ProtNLM"/>
    </source>
</evidence>
<organism evidence="1 2">
    <name type="scientific">Pseudomonas luteola</name>
    <dbReference type="NCBI Taxonomy" id="47886"/>
    <lineage>
        <taxon>Bacteria</taxon>
        <taxon>Pseudomonadati</taxon>
        <taxon>Pseudomonadota</taxon>
        <taxon>Gammaproteobacteria</taxon>
        <taxon>Pseudomonadales</taxon>
        <taxon>Pseudomonadaceae</taxon>
        <taxon>Pseudomonas</taxon>
    </lineage>
</organism>
<gene>
    <name evidence="1" type="ORF">I5Q09_22105</name>
</gene>
<dbReference type="Proteomes" id="UP000638986">
    <property type="component" value="Unassembled WGS sequence"/>
</dbReference>
<accession>A0ABS0MZC5</accession>
<name>A0ABS0MZC5_PSELU</name>
<proteinExistence type="predicted"/>
<sequence>MKSVYIERLRSLFFWRQYLLAGHLLVVSRERGRTAMNTLKIASVLLTAAIMTGCASTSSEPTGSYAYQIAEAGGLNLQDQKVPKAQYDAALSSVTDAGLNTSVLASSHGFNMGGGAALGVGLAAWLFSPAAPEQKDAVIAFAPMSLGNKDQASDMFAKMVGEAYKKAFEEMEGFEASRVGFQDMFGKRYLVAGVGPGCAKSPDSPDRKCVFTARLKKPSVYKSPKAVFPDQHETYLFSATDKVLFEDTYDADAFDKQTFLLNVSKHLPDWAYVYAAPVRKVSPPMIFHKGKVHYFVVPEA</sequence>
<reference evidence="1 2" key="1">
    <citation type="submission" date="2020-11" db="EMBL/GenBank/DDBJ databases">
        <title>Enhanced detection system for hospital associated transmission using whole genome sequencing surveillance.</title>
        <authorList>
            <person name="Harrison L.H."/>
            <person name="Van Tyne D."/>
            <person name="Marsh J.W."/>
            <person name="Griffith M.P."/>
            <person name="Snyder D.J."/>
            <person name="Cooper V.S."/>
            <person name="Mustapha M."/>
        </authorList>
    </citation>
    <scope>NUCLEOTIDE SEQUENCE [LARGE SCALE GENOMIC DNA]</scope>
    <source>
        <strain evidence="1 2">PSB00013</strain>
    </source>
</reference>
<comment type="caution">
    <text evidence="1">The sequence shown here is derived from an EMBL/GenBank/DDBJ whole genome shotgun (WGS) entry which is preliminary data.</text>
</comment>
<dbReference type="EMBL" id="JADTXM010000020">
    <property type="protein sequence ID" value="MBH3441378.1"/>
    <property type="molecule type" value="Genomic_DNA"/>
</dbReference>
<evidence type="ECO:0000313" key="2">
    <source>
        <dbReference type="Proteomes" id="UP000638986"/>
    </source>
</evidence>
<evidence type="ECO:0000313" key="1">
    <source>
        <dbReference type="EMBL" id="MBH3441378.1"/>
    </source>
</evidence>